<dbReference type="OrthoDB" id="838646at2"/>
<sequence>MTQSLTQSAIIWPQDYLPGTTDNFTSNEIIVAGLTAQEIWAQLNDTTLWPTYYSNAQDIRFHDGSGPLLSANARFRFTTFGFPVEAQVSEYVPPAEGQAARIAWYGWVEGDASSRLDVIHAWLFEDLPGGRVRILTQESQRGVPAQQLASTVPNPMINAHQEWIVGLATAARNARAA</sequence>
<dbReference type="Proteomes" id="UP000198975">
    <property type="component" value="Unassembled WGS sequence"/>
</dbReference>
<keyword evidence="2" id="KW-1185">Reference proteome</keyword>
<dbReference type="SUPFAM" id="SSF55961">
    <property type="entry name" value="Bet v1-like"/>
    <property type="match status" value="1"/>
</dbReference>
<organism evidence="1 2">
    <name type="scientific">Kosakonia oryzendophytica</name>
    <dbReference type="NCBI Taxonomy" id="1005665"/>
    <lineage>
        <taxon>Bacteria</taxon>
        <taxon>Pseudomonadati</taxon>
        <taxon>Pseudomonadota</taxon>
        <taxon>Gammaproteobacteria</taxon>
        <taxon>Enterobacterales</taxon>
        <taxon>Enterobacteriaceae</taxon>
        <taxon>Kosakonia</taxon>
    </lineage>
</organism>
<reference evidence="2" key="1">
    <citation type="submission" date="2016-08" db="EMBL/GenBank/DDBJ databases">
        <authorList>
            <person name="Varghese N."/>
            <person name="Submissions Spin"/>
        </authorList>
    </citation>
    <scope>NUCLEOTIDE SEQUENCE [LARGE SCALE GENOMIC DNA]</scope>
    <source>
        <strain evidence="2">REICA_082</strain>
    </source>
</reference>
<evidence type="ECO:0008006" key="3">
    <source>
        <dbReference type="Google" id="ProtNLM"/>
    </source>
</evidence>
<name>A0A1C4E001_9ENTR</name>
<evidence type="ECO:0000313" key="2">
    <source>
        <dbReference type="Proteomes" id="UP000198975"/>
    </source>
</evidence>
<gene>
    <name evidence="1" type="ORF">GA0061071_11610</name>
</gene>
<dbReference type="RefSeq" id="WP_088236946.1">
    <property type="nucleotide sequence ID" value="NZ_FMAY01000016.1"/>
</dbReference>
<proteinExistence type="predicted"/>
<evidence type="ECO:0000313" key="1">
    <source>
        <dbReference type="EMBL" id="SCC36889.1"/>
    </source>
</evidence>
<protein>
    <recommendedName>
        <fullName evidence="3">Polyketide cyclase / dehydrase and lipid transport</fullName>
    </recommendedName>
</protein>
<dbReference type="AlphaFoldDB" id="A0A1C4E001"/>
<dbReference type="InterPro" id="IPR023393">
    <property type="entry name" value="START-like_dom_sf"/>
</dbReference>
<accession>A0A1C4E001</accession>
<dbReference type="Gene3D" id="3.30.530.20">
    <property type="match status" value="1"/>
</dbReference>
<dbReference type="EMBL" id="FMAY01000016">
    <property type="protein sequence ID" value="SCC36889.1"/>
    <property type="molecule type" value="Genomic_DNA"/>
</dbReference>